<dbReference type="AlphaFoldDB" id="A0A4Y6PPI2"/>
<keyword evidence="3" id="KW-1185">Reference proteome</keyword>
<feature type="compositionally biased region" description="Acidic residues" evidence="1">
    <location>
        <begin position="251"/>
        <end position="281"/>
    </location>
</feature>
<feature type="region of interest" description="Disordered" evidence="1">
    <location>
        <begin position="238"/>
        <end position="281"/>
    </location>
</feature>
<accession>A0A4Y6PPI2</accession>
<evidence type="ECO:0000313" key="3">
    <source>
        <dbReference type="Proteomes" id="UP000315995"/>
    </source>
</evidence>
<dbReference type="InterPro" id="IPR046228">
    <property type="entry name" value="DUF6261"/>
</dbReference>
<name>A0A4Y6PPI2_PERCE</name>
<evidence type="ECO:0000313" key="2">
    <source>
        <dbReference type="EMBL" id="QDG50019.1"/>
    </source>
</evidence>
<proteinExistence type="predicted"/>
<dbReference type="EMBL" id="CP041186">
    <property type="protein sequence ID" value="QDG50019.1"/>
    <property type="molecule type" value="Genomic_DNA"/>
</dbReference>
<dbReference type="RefSeq" id="WP_141196515.1">
    <property type="nucleotide sequence ID" value="NZ_CP041186.1"/>
</dbReference>
<accession>A0A5B8Y031</accession>
<protein>
    <submittedName>
        <fullName evidence="2">Uncharacterized protein</fullName>
    </submittedName>
</protein>
<gene>
    <name evidence="2" type="ORF">FIV42_04465</name>
</gene>
<organism evidence="2 3">
    <name type="scientific">Persicimonas caeni</name>
    <dbReference type="NCBI Taxonomy" id="2292766"/>
    <lineage>
        <taxon>Bacteria</taxon>
        <taxon>Deltaproteobacteria</taxon>
        <taxon>Bradymonadales</taxon>
        <taxon>Bradymonadaceae</taxon>
        <taxon>Persicimonas</taxon>
    </lineage>
</organism>
<sequence length="281" mass="31314">MSEVVVSPHVAGYKLKPSSLLFIILDIIVQLDTLQTPNPRLKKRATDARELGRNARSLRFRWRNQDHSVSQGRSGARKTDAIIDNTLTSMDTSLGALARNDEAPDIQKKARALRKALFANGVRPVSGLTFEEQQQTVTEMLELLRDPFADHVAACGLTVLVDQLDRLNAKFSRQLDVRNRDQVEHSDVEAAEAQFTEAFNRVFVTILADYCEEPDILDKLLEQYADQQERAALYYERHGSMPDVDPNTGEPVDDDGGAPLDDADEPGVDVDTDVDPEPTEA</sequence>
<dbReference type="Proteomes" id="UP000315995">
    <property type="component" value="Chromosome"/>
</dbReference>
<evidence type="ECO:0000256" key="1">
    <source>
        <dbReference type="SAM" id="MobiDB-lite"/>
    </source>
</evidence>
<dbReference type="Pfam" id="PF19775">
    <property type="entry name" value="DUF6261"/>
    <property type="match status" value="1"/>
</dbReference>
<reference evidence="2 3" key="1">
    <citation type="submission" date="2019-06" db="EMBL/GenBank/DDBJ databases">
        <title>Persicimonas caeni gen. nov., sp. nov., a predatory bacterium isolated from solar saltern.</title>
        <authorList>
            <person name="Wang S."/>
        </authorList>
    </citation>
    <scope>NUCLEOTIDE SEQUENCE [LARGE SCALE GENOMIC DNA]</scope>
    <source>
        <strain evidence="2 3">YN101</strain>
    </source>
</reference>